<feature type="compositionally biased region" description="Polar residues" evidence="1">
    <location>
        <begin position="7"/>
        <end position="18"/>
    </location>
</feature>
<evidence type="ECO:0000313" key="4">
    <source>
        <dbReference type="Proteomes" id="UP001443914"/>
    </source>
</evidence>
<reference evidence="3" key="1">
    <citation type="submission" date="2024-03" db="EMBL/GenBank/DDBJ databases">
        <title>WGS assembly of Saponaria officinalis var. Norfolk2.</title>
        <authorList>
            <person name="Jenkins J."/>
            <person name="Shu S."/>
            <person name="Grimwood J."/>
            <person name="Barry K."/>
            <person name="Goodstein D."/>
            <person name="Schmutz J."/>
            <person name="Leebens-Mack J."/>
            <person name="Osbourn A."/>
        </authorList>
    </citation>
    <scope>NUCLEOTIDE SEQUENCE [LARGE SCALE GENOMIC DNA]</scope>
    <source>
        <strain evidence="3">JIC</strain>
    </source>
</reference>
<accession>A0AAW1NGR3</accession>
<proteinExistence type="predicted"/>
<keyword evidence="4" id="KW-1185">Reference proteome</keyword>
<dbReference type="Pfam" id="PF00646">
    <property type="entry name" value="F-box"/>
    <property type="match status" value="1"/>
</dbReference>
<name>A0AAW1NGR3_SAPOF</name>
<sequence>MAAIENQLKNPSFPNTPAETPRRRRRLSLTEMWFKDQQLKHAIYKMQQHQTTSNQVERAVLKTLNLGIDLFSLISDENLLLVLSKVPISEHVLISLVCKRWYYVLGKIRDSICLLDWEFLISGRLIGRFRNLSEVNLVPACFRSSMSSGIVISHKLVKINVDVEGVGEGLIGKEGMLGCDLVDNGLKLIGIGCPNLRRLSVVNASEEGLGFVAESCVTLQELEVFCCGDMVLRSISKFRNLQILKLSGSVEGLYDSVVSDIGLTILAQGCRRLVKLELSGCEGSYDGIKAIGQCCQMLEELTICGHKMGGGWLSALSYCGNLKTMKLQSCRSIDVCPGSDEHLGSCPTLEELYLERCQVRDRESARALFMVCKFAREISFRDCWGLEDDVFRCAAMCRRVKSISLERCSLLTTKGLDLVVQSWKELETLKVVSCNNIKDSEITTELAILFSVLKELKWRPDSRSLLASSVAGTRVGKKGSRFFKRMVTMVDKTKRK</sequence>
<dbReference type="AlphaFoldDB" id="A0AAW1NGR3"/>
<dbReference type="GO" id="GO:0019005">
    <property type="term" value="C:SCF ubiquitin ligase complex"/>
    <property type="evidence" value="ECO:0007669"/>
    <property type="project" value="TreeGrafter"/>
</dbReference>
<feature type="domain" description="F-box" evidence="2">
    <location>
        <begin position="72"/>
        <end position="104"/>
    </location>
</feature>
<dbReference type="PANTHER" id="PTHR13318">
    <property type="entry name" value="PARTNER OF PAIRED, ISOFORM B-RELATED"/>
    <property type="match status" value="1"/>
</dbReference>
<dbReference type="Gene3D" id="3.80.10.10">
    <property type="entry name" value="Ribonuclease Inhibitor"/>
    <property type="match status" value="2"/>
</dbReference>
<evidence type="ECO:0000259" key="2">
    <source>
        <dbReference type="Pfam" id="PF00646"/>
    </source>
</evidence>
<dbReference type="InterPro" id="IPR032675">
    <property type="entry name" value="LRR_dom_sf"/>
</dbReference>
<dbReference type="SUPFAM" id="SSF52047">
    <property type="entry name" value="RNI-like"/>
    <property type="match status" value="2"/>
</dbReference>
<evidence type="ECO:0000256" key="1">
    <source>
        <dbReference type="SAM" id="MobiDB-lite"/>
    </source>
</evidence>
<dbReference type="GO" id="GO:0031146">
    <property type="term" value="P:SCF-dependent proteasomal ubiquitin-dependent protein catabolic process"/>
    <property type="evidence" value="ECO:0007669"/>
    <property type="project" value="TreeGrafter"/>
</dbReference>
<dbReference type="Proteomes" id="UP001443914">
    <property type="component" value="Unassembled WGS sequence"/>
</dbReference>
<dbReference type="FunFam" id="3.80.10.10:FF:002340">
    <property type="entry name" value="Uncharacterized protein"/>
    <property type="match status" value="1"/>
</dbReference>
<organism evidence="3 4">
    <name type="scientific">Saponaria officinalis</name>
    <name type="common">Common soapwort</name>
    <name type="synonym">Lychnis saponaria</name>
    <dbReference type="NCBI Taxonomy" id="3572"/>
    <lineage>
        <taxon>Eukaryota</taxon>
        <taxon>Viridiplantae</taxon>
        <taxon>Streptophyta</taxon>
        <taxon>Embryophyta</taxon>
        <taxon>Tracheophyta</taxon>
        <taxon>Spermatophyta</taxon>
        <taxon>Magnoliopsida</taxon>
        <taxon>eudicotyledons</taxon>
        <taxon>Gunneridae</taxon>
        <taxon>Pentapetalae</taxon>
        <taxon>Caryophyllales</taxon>
        <taxon>Caryophyllaceae</taxon>
        <taxon>Caryophylleae</taxon>
        <taxon>Saponaria</taxon>
    </lineage>
</organism>
<protein>
    <recommendedName>
        <fullName evidence="2">F-box domain-containing protein</fullName>
    </recommendedName>
</protein>
<gene>
    <name evidence="3" type="ORF">RND81_01G187300</name>
</gene>
<evidence type="ECO:0000313" key="3">
    <source>
        <dbReference type="EMBL" id="KAK9757807.1"/>
    </source>
</evidence>
<feature type="region of interest" description="Disordered" evidence="1">
    <location>
        <begin position="1"/>
        <end position="23"/>
    </location>
</feature>
<comment type="caution">
    <text evidence="3">The sequence shown here is derived from an EMBL/GenBank/DDBJ whole genome shotgun (WGS) entry which is preliminary data.</text>
</comment>
<dbReference type="PANTHER" id="PTHR13318:SF74">
    <property type="entry name" value="OS02G0658500 PROTEIN"/>
    <property type="match status" value="1"/>
</dbReference>
<dbReference type="InterPro" id="IPR036047">
    <property type="entry name" value="F-box-like_dom_sf"/>
</dbReference>
<dbReference type="SUPFAM" id="SSF81383">
    <property type="entry name" value="F-box domain"/>
    <property type="match status" value="1"/>
</dbReference>
<dbReference type="InterPro" id="IPR001810">
    <property type="entry name" value="F-box_dom"/>
</dbReference>
<dbReference type="EMBL" id="JBDFQZ010000001">
    <property type="protein sequence ID" value="KAK9757807.1"/>
    <property type="molecule type" value="Genomic_DNA"/>
</dbReference>